<feature type="region of interest" description="Disordered" evidence="1">
    <location>
        <begin position="156"/>
        <end position="281"/>
    </location>
</feature>
<dbReference type="EC" id="2.3.1.61" evidence="3"/>
<evidence type="ECO:0000313" key="3">
    <source>
        <dbReference type="EMBL" id="QFU97411.1"/>
    </source>
</evidence>
<keyword evidence="3" id="KW-0808">Transferase</keyword>
<evidence type="ECO:0000256" key="1">
    <source>
        <dbReference type="SAM" id="MobiDB-lite"/>
    </source>
</evidence>
<sequence length="281" mass="28903">MSSSVTVRPVRGVRGIGLFAIIVGIIMILAGGTTYGMVTSQLRDENITVSDDAQFLGGKRVQDPLTAYAQAEVINKHALKATDGQTYAQLPQDDPRRTTVMNASFLRASLFTSVVAFGVAILVFALGILFLLVGIALRRLAKGDVTVLDVVPASQAASTGPAAPVAPAAAPVAPARPAAPPARPAAPVEPPERTSSRHAAPAEDVTPAAAQRQATPVVDRTEPEAPTAVDDTAARPPSQAGPAHTQDGAARAEDDAARTDEGAARPEDGTTDDGRSGEPRA</sequence>
<feature type="compositionally biased region" description="Pro residues" evidence="1">
    <location>
        <begin position="177"/>
        <end position="189"/>
    </location>
</feature>
<keyword evidence="2" id="KW-0472">Membrane</keyword>
<keyword evidence="3" id="KW-0012">Acyltransferase</keyword>
<organism evidence="3 4">
    <name type="scientific">Luteimicrobium xylanilyticum</name>
    <dbReference type="NCBI Taxonomy" id="1133546"/>
    <lineage>
        <taxon>Bacteria</taxon>
        <taxon>Bacillati</taxon>
        <taxon>Actinomycetota</taxon>
        <taxon>Actinomycetes</taxon>
        <taxon>Micrococcales</taxon>
        <taxon>Luteimicrobium</taxon>
    </lineage>
</organism>
<evidence type="ECO:0000313" key="4">
    <source>
        <dbReference type="Proteomes" id="UP000326702"/>
    </source>
</evidence>
<accession>A0A5P9Q7L1</accession>
<keyword evidence="4" id="KW-1185">Reference proteome</keyword>
<feature type="transmembrane region" description="Helical" evidence="2">
    <location>
        <begin position="110"/>
        <end position="133"/>
    </location>
</feature>
<name>A0A5P9Q7L1_9MICO</name>
<dbReference type="RefSeq" id="WP_322619637.1">
    <property type="nucleotide sequence ID" value="NZ_BAABIH010000001.1"/>
</dbReference>
<dbReference type="GO" id="GO:0004149">
    <property type="term" value="F:dihydrolipoyllysine-residue succinyltransferase activity"/>
    <property type="evidence" value="ECO:0007669"/>
    <property type="project" value="UniProtKB-EC"/>
</dbReference>
<feature type="compositionally biased region" description="Basic and acidic residues" evidence="1">
    <location>
        <begin position="250"/>
        <end position="281"/>
    </location>
</feature>
<dbReference type="EMBL" id="CP045529">
    <property type="protein sequence ID" value="QFU97411.1"/>
    <property type="molecule type" value="Genomic_DNA"/>
</dbReference>
<dbReference type="Proteomes" id="UP000326702">
    <property type="component" value="Chromosome"/>
</dbReference>
<proteinExistence type="predicted"/>
<dbReference type="AlphaFoldDB" id="A0A5P9Q7L1"/>
<keyword evidence="2" id="KW-1133">Transmembrane helix</keyword>
<feature type="compositionally biased region" description="Low complexity" evidence="1">
    <location>
        <begin position="161"/>
        <end position="176"/>
    </location>
</feature>
<reference evidence="3 4" key="1">
    <citation type="submission" date="2019-10" db="EMBL/GenBank/DDBJ databases">
        <title>Genome sequence of Luteimicrobium xylanilyticum HY-24.</title>
        <authorList>
            <person name="Kim D.Y."/>
            <person name="Park H.-Y."/>
        </authorList>
    </citation>
    <scope>NUCLEOTIDE SEQUENCE [LARGE SCALE GENOMIC DNA]</scope>
    <source>
        <strain evidence="3 4">HY-24</strain>
    </source>
</reference>
<dbReference type="KEGG" id="lxl:KDY119_00909"/>
<feature type="transmembrane region" description="Helical" evidence="2">
    <location>
        <begin position="12"/>
        <end position="32"/>
    </location>
</feature>
<gene>
    <name evidence="3" type="primary">dlsT</name>
    <name evidence="3" type="ORF">KDY119_00909</name>
</gene>
<keyword evidence="2" id="KW-0812">Transmembrane</keyword>
<protein>
    <submittedName>
        <fullName evidence="3">Dihydrolipoyllysine-residue succinyltransferase</fullName>
        <ecNumber evidence="3">2.3.1.61</ecNumber>
    </submittedName>
</protein>
<evidence type="ECO:0000256" key="2">
    <source>
        <dbReference type="SAM" id="Phobius"/>
    </source>
</evidence>